<dbReference type="AlphaFoldDB" id="A0AAD3CX21"/>
<proteinExistence type="predicted"/>
<name>A0AAD3CX21_9STRA</name>
<comment type="caution">
    <text evidence="1">The sequence shown here is derived from an EMBL/GenBank/DDBJ whole genome shotgun (WGS) entry which is preliminary data.</text>
</comment>
<evidence type="ECO:0000313" key="1">
    <source>
        <dbReference type="EMBL" id="GFH52560.1"/>
    </source>
</evidence>
<accession>A0AAD3CX21</accession>
<sequence length="180" mass="20441">MLSLMQNGVVEIRFTGSYKNNVPTNILAAVPDVKDVLFKSTHFEDEPPQGMDVNEAMNLDDKTLEQKAALCFPIGSVWERKEFERTLTDFSTASDFNFSWTCDSSTSFQCSNYGNPRPKKGESITGKKKNTKNTMKCGCKCRIITSNLWTYPPMKKGGERRKIGLFIVHHKIWQHAYSGE</sequence>
<protein>
    <submittedName>
        <fullName evidence="1">Uncharacterized protein</fullName>
    </submittedName>
</protein>
<reference evidence="1 2" key="1">
    <citation type="journal article" date="2021" name="Sci. Rep.">
        <title>The genome of the diatom Chaetoceros tenuissimus carries an ancient integrated fragment of an extant virus.</title>
        <authorList>
            <person name="Hongo Y."/>
            <person name="Kimura K."/>
            <person name="Takaki Y."/>
            <person name="Yoshida Y."/>
            <person name="Baba S."/>
            <person name="Kobayashi G."/>
            <person name="Nagasaki K."/>
            <person name="Hano T."/>
            <person name="Tomaru Y."/>
        </authorList>
    </citation>
    <scope>NUCLEOTIDE SEQUENCE [LARGE SCALE GENOMIC DNA]</scope>
    <source>
        <strain evidence="1 2">NIES-3715</strain>
    </source>
</reference>
<organism evidence="1 2">
    <name type="scientific">Chaetoceros tenuissimus</name>
    <dbReference type="NCBI Taxonomy" id="426638"/>
    <lineage>
        <taxon>Eukaryota</taxon>
        <taxon>Sar</taxon>
        <taxon>Stramenopiles</taxon>
        <taxon>Ochrophyta</taxon>
        <taxon>Bacillariophyta</taxon>
        <taxon>Coscinodiscophyceae</taxon>
        <taxon>Chaetocerotophycidae</taxon>
        <taxon>Chaetocerotales</taxon>
        <taxon>Chaetocerotaceae</taxon>
        <taxon>Chaetoceros</taxon>
    </lineage>
</organism>
<keyword evidence="2" id="KW-1185">Reference proteome</keyword>
<gene>
    <name evidence="1" type="ORF">CTEN210_09036</name>
</gene>
<dbReference type="Proteomes" id="UP001054902">
    <property type="component" value="Unassembled WGS sequence"/>
</dbReference>
<evidence type="ECO:0000313" key="2">
    <source>
        <dbReference type="Proteomes" id="UP001054902"/>
    </source>
</evidence>
<dbReference type="EMBL" id="BLLK01000045">
    <property type="protein sequence ID" value="GFH52560.1"/>
    <property type="molecule type" value="Genomic_DNA"/>
</dbReference>